<evidence type="ECO:0000313" key="3">
    <source>
        <dbReference type="Proteomes" id="UP001159363"/>
    </source>
</evidence>
<dbReference type="InterPro" id="IPR050951">
    <property type="entry name" value="Retrovirus_Pol_polyprotein"/>
</dbReference>
<dbReference type="Pfam" id="PF00665">
    <property type="entry name" value="rve"/>
    <property type="match status" value="1"/>
</dbReference>
<feature type="domain" description="Integrase catalytic" evidence="1">
    <location>
        <begin position="49"/>
        <end position="159"/>
    </location>
</feature>
<dbReference type="Gene3D" id="3.30.420.10">
    <property type="entry name" value="Ribonuclease H-like superfamily/Ribonuclease H"/>
    <property type="match status" value="1"/>
</dbReference>
<protein>
    <recommendedName>
        <fullName evidence="1">Integrase catalytic domain-containing protein</fullName>
    </recommendedName>
</protein>
<dbReference type="PANTHER" id="PTHR37984:SF9">
    <property type="entry name" value="INTEGRASE CATALYTIC DOMAIN-CONTAINING PROTEIN"/>
    <property type="match status" value="1"/>
</dbReference>
<dbReference type="Proteomes" id="UP001159363">
    <property type="component" value="Chromosome 3"/>
</dbReference>
<name>A0ABQ9HYY9_9NEOP</name>
<evidence type="ECO:0000313" key="2">
    <source>
        <dbReference type="EMBL" id="KAJ8889296.1"/>
    </source>
</evidence>
<keyword evidence="3" id="KW-1185">Reference proteome</keyword>
<comment type="caution">
    <text evidence="2">The sequence shown here is derived from an EMBL/GenBank/DDBJ whole genome shotgun (WGS) entry which is preliminary data.</text>
</comment>
<dbReference type="InterPro" id="IPR036397">
    <property type="entry name" value="RNaseH_sf"/>
</dbReference>
<dbReference type="EMBL" id="JARBHB010000003">
    <property type="protein sequence ID" value="KAJ8889296.1"/>
    <property type="molecule type" value="Genomic_DNA"/>
</dbReference>
<evidence type="ECO:0000259" key="1">
    <source>
        <dbReference type="PROSITE" id="PS50994"/>
    </source>
</evidence>
<gene>
    <name evidence="2" type="ORF">PR048_008794</name>
</gene>
<organism evidence="2 3">
    <name type="scientific">Dryococelus australis</name>
    <dbReference type="NCBI Taxonomy" id="614101"/>
    <lineage>
        <taxon>Eukaryota</taxon>
        <taxon>Metazoa</taxon>
        <taxon>Ecdysozoa</taxon>
        <taxon>Arthropoda</taxon>
        <taxon>Hexapoda</taxon>
        <taxon>Insecta</taxon>
        <taxon>Pterygota</taxon>
        <taxon>Neoptera</taxon>
        <taxon>Polyneoptera</taxon>
        <taxon>Phasmatodea</taxon>
        <taxon>Verophasmatodea</taxon>
        <taxon>Anareolatae</taxon>
        <taxon>Phasmatidae</taxon>
        <taxon>Eurycanthinae</taxon>
        <taxon>Dryococelus</taxon>
    </lineage>
</organism>
<accession>A0ABQ9HYY9</accession>
<dbReference type="PANTHER" id="PTHR37984">
    <property type="entry name" value="PROTEIN CBG26694"/>
    <property type="match status" value="1"/>
</dbReference>
<dbReference type="PROSITE" id="PS50994">
    <property type="entry name" value="INTEGRASE"/>
    <property type="match status" value="1"/>
</dbReference>
<dbReference type="InterPro" id="IPR012337">
    <property type="entry name" value="RNaseH-like_sf"/>
</dbReference>
<sequence length="192" mass="21784">MGIVECSRSTSESVWWPNISNEVKGMVENCTVCLEQRKQRAETLKTTLLPSGPWLMLDMDLMELKKKHFLVVQDYYSRFLEVVGLDTISSHAVIARLKNISARRGKPQTVRMDEGTPFTSYDFKQFAKDYGFHTETSSPRFLQSNGEAEKAVNIAKRIISDLKTQILVSWHIEAHHSNLASLWPNCCLGGSC</sequence>
<dbReference type="SUPFAM" id="SSF53098">
    <property type="entry name" value="Ribonuclease H-like"/>
    <property type="match status" value="1"/>
</dbReference>
<dbReference type="InterPro" id="IPR001584">
    <property type="entry name" value="Integrase_cat-core"/>
</dbReference>
<proteinExistence type="predicted"/>
<reference evidence="2 3" key="1">
    <citation type="submission" date="2023-02" db="EMBL/GenBank/DDBJ databases">
        <title>LHISI_Scaffold_Assembly.</title>
        <authorList>
            <person name="Stuart O.P."/>
            <person name="Cleave R."/>
            <person name="Magrath M.J.L."/>
            <person name="Mikheyev A.S."/>
        </authorList>
    </citation>
    <scope>NUCLEOTIDE SEQUENCE [LARGE SCALE GENOMIC DNA]</scope>
    <source>
        <strain evidence="2">Daus_M_001</strain>
        <tissue evidence="2">Leg muscle</tissue>
    </source>
</reference>